<dbReference type="STRING" id="478801.Ksed_17520"/>
<dbReference type="Gene3D" id="3.40.50.150">
    <property type="entry name" value="Vaccinia Virus protein VP39"/>
    <property type="match status" value="1"/>
</dbReference>
<feature type="domain" description="Methyltransferase small" evidence="3">
    <location>
        <begin position="29"/>
        <end position="187"/>
    </location>
</feature>
<protein>
    <submittedName>
        <fullName evidence="4">16S rRNA m(2)G 1207 methyltransferase</fullName>
    </submittedName>
</protein>
<dbReference type="AlphaFoldDB" id="C7NJ77"/>
<sequence length="227" mass="24204">MADHYFSATPASPAEQREITVELAGERRRVVTAGGVFSAEHLDHATAFLLDAVPVPEALAARGEGVQLLDIGCGWGPIALSLALQAPQATVWAAEVNERAADLARANAARLGVLAERPGAPGVHVVAPEEVPDEARFDGIWSNPPIRVGKEALHEILAHWLPRLRADGAAWLVVGKNLGAPSLQRWIGELSGNFSPEASDGTLQVDSFTCDRVARHKGFWVLEARPA</sequence>
<evidence type="ECO:0000256" key="1">
    <source>
        <dbReference type="ARBA" id="ARBA00022603"/>
    </source>
</evidence>
<dbReference type="RefSeq" id="WP_015779706.1">
    <property type="nucleotide sequence ID" value="NC_013169.1"/>
</dbReference>
<evidence type="ECO:0000256" key="2">
    <source>
        <dbReference type="ARBA" id="ARBA00022679"/>
    </source>
</evidence>
<name>C7NJ77_KYTSD</name>
<keyword evidence="2" id="KW-0808">Transferase</keyword>
<dbReference type="KEGG" id="kse:Ksed_17520"/>
<evidence type="ECO:0000313" key="4">
    <source>
        <dbReference type="EMBL" id="ACV06764.1"/>
    </source>
</evidence>
<dbReference type="InterPro" id="IPR007848">
    <property type="entry name" value="Small_mtfrase_dom"/>
</dbReference>
<gene>
    <name evidence="4" type="ordered locus">Ksed_17520</name>
</gene>
<dbReference type="InterPro" id="IPR046977">
    <property type="entry name" value="RsmC/RlmG"/>
</dbReference>
<keyword evidence="5" id="KW-1185">Reference proteome</keyword>
<dbReference type="PANTHER" id="PTHR47816:SF4">
    <property type="entry name" value="RIBOSOMAL RNA SMALL SUBUNIT METHYLTRANSFERASE C"/>
    <property type="match status" value="1"/>
</dbReference>
<dbReference type="eggNOG" id="COG2813">
    <property type="taxonomic scope" value="Bacteria"/>
</dbReference>
<reference evidence="4 5" key="1">
    <citation type="journal article" date="2009" name="Stand. Genomic Sci.">
        <title>Complete genome sequence of Kytococcus sedentarius type strain (541).</title>
        <authorList>
            <person name="Sims D."/>
            <person name="Brettin T."/>
            <person name="Detter J.C."/>
            <person name="Han C."/>
            <person name="Lapidus A."/>
            <person name="Copeland A."/>
            <person name="Glavina Del Rio T."/>
            <person name="Nolan M."/>
            <person name="Chen F."/>
            <person name="Lucas S."/>
            <person name="Tice H."/>
            <person name="Cheng J.F."/>
            <person name="Bruce D."/>
            <person name="Goodwin L."/>
            <person name="Pitluck S."/>
            <person name="Ovchinnikova G."/>
            <person name="Pati A."/>
            <person name="Ivanova N."/>
            <person name="Mavrommatis K."/>
            <person name="Chen A."/>
            <person name="Palaniappan K."/>
            <person name="D'haeseleer P."/>
            <person name="Chain P."/>
            <person name="Bristow J."/>
            <person name="Eisen J.A."/>
            <person name="Markowitz V."/>
            <person name="Hugenholtz P."/>
            <person name="Schneider S."/>
            <person name="Goker M."/>
            <person name="Pukall R."/>
            <person name="Kyrpides N.C."/>
            <person name="Klenk H.P."/>
        </authorList>
    </citation>
    <scope>NUCLEOTIDE SEQUENCE [LARGE SCALE GENOMIC DNA]</scope>
    <source>
        <strain evidence="5">ATCC 14392 / DSM 20547 / JCM 11482 / CCUG 33030 / NBRC 15357 / NCTC 11040 / CCM 314 / 541</strain>
    </source>
</reference>
<dbReference type="EMBL" id="CP001686">
    <property type="protein sequence ID" value="ACV06764.1"/>
    <property type="molecule type" value="Genomic_DNA"/>
</dbReference>
<dbReference type="CDD" id="cd02440">
    <property type="entry name" value="AdoMet_MTases"/>
    <property type="match status" value="1"/>
</dbReference>
<dbReference type="Pfam" id="PF05175">
    <property type="entry name" value="MTS"/>
    <property type="match status" value="1"/>
</dbReference>
<organism evidence="4 5">
    <name type="scientific">Kytococcus sedentarius (strain ATCC 14392 / DSM 20547 / JCM 11482 / CCUG 33030 / NBRC 15357 / NCTC 11040 / CCM 314 / 541)</name>
    <name type="common">Micrococcus sedentarius</name>
    <dbReference type="NCBI Taxonomy" id="478801"/>
    <lineage>
        <taxon>Bacteria</taxon>
        <taxon>Bacillati</taxon>
        <taxon>Actinomycetota</taxon>
        <taxon>Actinomycetes</taxon>
        <taxon>Micrococcales</taxon>
        <taxon>Kytococcaceae</taxon>
        <taxon>Kytococcus</taxon>
    </lineage>
</organism>
<dbReference type="GO" id="GO:0032259">
    <property type="term" value="P:methylation"/>
    <property type="evidence" value="ECO:0007669"/>
    <property type="project" value="UniProtKB-KW"/>
</dbReference>
<dbReference type="SUPFAM" id="SSF53335">
    <property type="entry name" value="S-adenosyl-L-methionine-dependent methyltransferases"/>
    <property type="match status" value="1"/>
</dbReference>
<dbReference type="GO" id="GO:0008757">
    <property type="term" value="F:S-adenosylmethionine-dependent methyltransferase activity"/>
    <property type="evidence" value="ECO:0007669"/>
    <property type="project" value="InterPro"/>
</dbReference>
<evidence type="ECO:0000259" key="3">
    <source>
        <dbReference type="Pfam" id="PF05175"/>
    </source>
</evidence>
<dbReference type="Proteomes" id="UP000006666">
    <property type="component" value="Chromosome"/>
</dbReference>
<dbReference type="PANTHER" id="PTHR47816">
    <property type="entry name" value="RIBOSOMAL RNA SMALL SUBUNIT METHYLTRANSFERASE C"/>
    <property type="match status" value="1"/>
</dbReference>
<dbReference type="HOGENOM" id="CLU_018398_7_0_11"/>
<evidence type="ECO:0000313" key="5">
    <source>
        <dbReference type="Proteomes" id="UP000006666"/>
    </source>
</evidence>
<keyword evidence="1 4" id="KW-0489">Methyltransferase</keyword>
<dbReference type="InterPro" id="IPR029063">
    <property type="entry name" value="SAM-dependent_MTases_sf"/>
</dbReference>
<proteinExistence type="predicted"/>
<accession>C7NJ77</accession>